<name>A0A066U1G2_9PSEU</name>
<dbReference type="AlphaFoldDB" id="A0A066U1G2"/>
<accession>A0A066U1G2</accession>
<feature type="region of interest" description="Disordered" evidence="1">
    <location>
        <begin position="28"/>
        <end position="53"/>
    </location>
</feature>
<evidence type="ECO:0000313" key="3">
    <source>
        <dbReference type="Proteomes" id="UP000027345"/>
    </source>
</evidence>
<reference evidence="2 3" key="1">
    <citation type="submission" date="2014-05" db="EMBL/GenBank/DDBJ databases">
        <title>Draft genome sequence of Amycolatopsis rifamycinica DSM 46095.</title>
        <authorList>
            <person name="Lal R."/>
            <person name="Saxena A."/>
            <person name="Kumari R."/>
            <person name="Mukherjee U."/>
            <person name="Singh P."/>
            <person name="Sangwan N."/>
            <person name="Mahato N.K."/>
        </authorList>
    </citation>
    <scope>NUCLEOTIDE SEQUENCE [LARGE SCALE GENOMIC DNA]</scope>
    <source>
        <strain evidence="2 3">DSM 46095</strain>
    </source>
</reference>
<dbReference type="OrthoDB" id="3629997at2"/>
<evidence type="ECO:0000313" key="2">
    <source>
        <dbReference type="EMBL" id="KDN21276.1"/>
    </source>
</evidence>
<sequence>MGAPTPNIDAGGDPVHFLMAEDLVHEREGELRRGVRNRPPGRATPRRRTGTRKQQLGWRLVEVGLKLAVEPDDPRP</sequence>
<gene>
    <name evidence="2" type="ORF">DV20_15405</name>
</gene>
<protein>
    <submittedName>
        <fullName evidence="2">Uncharacterized protein</fullName>
    </submittedName>
</protein>
<organism evidence="2 3">
    <name type="scientific">Amycolatopsis rifamycinica</name>
    <dbReference type="NCBI Taxonomy" id="287986"/>
    <lineage>
        <taxon>Bacteria</taxon>
        <taxon>Bacillati</taxon>
        <taxon>Actinomycetota</taxon>
        <taxon>Actinomycetes</taxon>
        <taxon>Pseudonocardiales</taxon>
        <taxon>Pseudonocardiaceae</taxon>
        <taxon>Amycolatopsis</taxon>
    </lineage>
</organism>
<dbReference type="EMBL" id="JMQI01000028">
    <property type="protein sequence ID" value="KDN21276.1"/>
    <property type="molecule type" value="Genomic_DNA"/>
</dbReference>
<dbReference type="Proteomes" id="UP000027345">
    <property type="component" value="Unassembled WGS sequence"/>
</dbReference>
<evidence type="ECO:0000256" key="1">
    <source>
        <dbReference type="SAM" id="MobiDB-lite"/>
    </source>
</evidence>
<proteinExistence type="predicted"/>
<comment type="caution">
    <text evidence="2">The sequence shown here is derived from an EMBL/GenBank/DDBJ whole genome shotgun (WGS) entry which is preliminary data.</text>
</comment>
<keyword evidence="3" id="KW-1185">Reference proteome</keyword>